<dbReference type="Proteomes" id="UP000503840">
    <property type="component" value="Unassembled WGS sequence"/>
</dbReference>
<dbReference type="InterPro" id="IPR012348">
    <property type="entry name" value="RNR-like"/>
</dbReference>
<organism evidence="3 4">
    <name type="scientific">Desulfovibrio subterraneus</name>
    <dbReference type="NCBI Taxonomy" id="2718620"/>
    <lineage>
        <taxon>Bacteria</taxon>
        <taxon>Pseudomonadati</taxon>
        <taxon>Thermodesulfobacteriota</taxon>
        <taxon>Desulfovibrionia</taxon>
        <taxon>Desulfovibrionales</taxon>
        <taxon>Desulfovibrionaceae</taxon>
        <taxon>Desulfovibrio</taxon>
    </lineage>
</organism>
<reference evidence="3 4" key="1">
    <citation type="submission" date="2020-05" db="EMBL/GenBank/DDBJ databases">
        <title>Draft genome sequence of Desulfovibrio sp. strain HN2T.</title>
        <authorList>
            <person name="Ueno A."/>
            <person name="Tamazawa S."/>
            <person name="Tamamura S."/>
            <person name="Murakami T."/>
            <person name="Kiyama T."/>
            <person name="Inomata H."/>
            <person name="Amano Y."/>
            <person name="Miyakawa K."/>
            <person name="Tamaki H."/>
            <person name="Naganuma T."/>
            <person name="Kaneko K."/>
        </authorList>
    </citation>
    <scope>NUCLEOTIDE SEQUENCE [LARGE SCALE GENOMIC DNA]</scope>
    <source>
        <strain evidence="3 4">HN2</strain>
    </source>
</reference>
<dbReference type="AlphaFoldDB" id="A0A7J0BG46"/>
<keyword evidence="1" id="KW-0732">Signal</keyword>
<sequence>MSTLIKSLAALAVMAMLGIGTGLATGAAYAAEPQTKCPVMGYAINKKLHADHNGKRVYFCCPSCESEFKKNPEQYIKKLEEQGVELEKTPA</sequence>
<proteinExistence type="predicted"/>
<dbReference type="InterPro" id="IPR009078">
    <property type="entry name" value="Ferritin-like_SF"/>
</dbReference>
<protein>
    <recommendedName>
        <fullName evidence="2">TRASH domain-containing protein</fullName>
    </recommendedName>
</protein>
<accession>A0A7J0BG46</accession>
<evidence type="ECO:0000259" key="2">
    <source>
        <dbReference type="SMART" id="SM00746"/>
    </source>
</evidence>
<comment type="caution">
    <text evidence="3">The sequence shown here is derived from an EMBL/GenBank/DDBJ whole genome shotgun (WGS) entry which is preliminary data.</text>
</comment>
<dbReference type="RefSeq" id="WP_243452068.1">
    <property type="nucleotide sequence ID" value="NZ_BLVO01000012.1"/>
</dbReference>
<dbReference type="EMBL" id="BLVO01000012">
    <property type="protein sequence ID" value="GFM32498.1"/>
    <property type="molecule type" value="Genomic_DNA"/>
</dbReference>
<dbReference type="SUPFAM" id="SSF47240">
    <property type="entry name" value="Ferritin-like"/>
    <property type="match status" value="1"/>
</dbReference>
<evidence type="ECO:0000313" key="3">
    <source>
        <dbReference type="EMBL" id="GFM32498.1"/>
    </source>
</evidence>
<dbReference type="GO" id="GO:0016491">
    <property type="term" value="F:oxidoreductase activity"/>
    <property type="evidence" value="ECO:0007669"/>
    <property type="project" value="InterPro"/>
</dbReference>
<feature type="signal peptide" evidence="1">
    <location>
        <begin position="1"/>
        <end position="30"/>
    </location>
</feature>
<keyword evidence="4" id="KW-1185">Reference proteome</keyword>
<dbReference type="InterPro" id="IPR011017">
    <property type="entry name" value="TRASH_dom"/>
</dbReference>
<evidence type="ECO:0000256" key="1">
    <source>
        <dbReference type="SAM" id="SignalP"/>
    </source>
</evidence>
<feature type="domain" description="TRASH" evidence="2">
    <location>
        <begin position="37"/>
        <end position="72"/>
    </location>
</feature>
<evidence type="ECO:0000313" key="4">
    <source>
        <dbReference type="Proteomes" id="UP000503840"/>
    </source>
</evidence>
<feature type="chain" id="PRO_5029581590" description="TRASH domain-containing protein" evidence="1">
    <location>
        <begin position="31"/>
        <end position="91"/>
    </location>
</feature>
<name>A0A7J0BG46_9BACT</name>
<dbReference type="SMART" id="SM00746">
    <property type="entry name" value="TRASH"/>
    <property type="match status" value="1"/>
</dbReference>
<gene>
    <name evidence="3" type="ORF">DSM101010T_08630</name>
</gene>
<dbReference type="Gene3D" id="1.10.620.20">
    <property type="entry name" value="Ribonucleotide Reductase, subunit A"/>
    <property type="match status" value="1"/>
</dbReference>